<dbReference type="PANTHER" id="PTHR43861">
    <property type="entry name" value="TRANS-ACONITATE 2-METHYLTRANSFERASE-RELATED"/>
    <property type="match status" value="1"/>
</dbReference>
<evidence type="ECO:0000313" key="3">
    <source>
        <dbReference type="EMBL" id="MBZ6078172.1"/>
    </source>
</evidence>
<organism evidence="3 4">
    <name type="scientific">Microvirga puerhi</name>
    <dbReference type="NCBI Taxonomy" id="2876078"/>
    <lineage>
        <taxon>Bacteria</taxon>
        <taxon>Pseudomonadati</taxon>
        <taxon>Pseudomonadota</taxon>
        <taxon>Alphaproteobacteria</taxon>
        <taxon>Hyphomicrobiales</taxon>
        <taxon>Methylobacteriaceae</taxon>
        <taxon>Microvirga</taxon>
    </lineage>
</organism>
<dbReference type="InterPro" id="IPR018773">
    <property type="entry name" value="MeTrfase_reg_dom_prd"/>
</dbReference>
<evidence type="ECO:0000313" key="4">
    <source>
        <dbReference type="Proteomes" id="UP000704176"/>
    </source>
</evidence>
<evidence type="ECO:0000259" key="1">
    <source>
        <dbReference type="Pfam" id="PF08242"/>
    </source>
</evidence>
<dbReference type="Proteomes" id="UP000704176">
    <property type="component" value="Unassembled WGS sequence"/>
</dbReference>
<dbReference type="EMBL" id="JAIRBM010000015">
    <property type="protein sequence ID" value="MBZ6078172.1"/>
    <property type="molecule type" value="Genomic_DNA"/>
</dbReference>
<evidence type="ECO:0000259" key="2">
    <source>
        <dbReference type="Pfam" id="PF10119"/>
    </source>
</evidence>
<protein>
    <submittedName>
        <fullName evidence="3">Class I SAM-dependent methyltransferase</fullName>
    </submittedName>
</protein>
<reference evidence="3 4" key="1">
    <citation type="submission" date="2021-09" db="EMBL/GenBank/DDBJ databases">
        <title>The complete genome sequence of a new microorganism.</title>
        <authorList>
            <person name="Zi Z."/>
        </authorList>
    </citation>
    <scope>NUCLEOTIDE SEQUENCE [LARGE SCALE GENOMIC DNA]</scope>
    <source>
        <strain evidence="3 4">WGZ8</strain>
    </source>
</reference>
<sequence length="526" mass="59147">MADWTSGYVVDVEYTHGFYRELAPSFLSFTALMQGIDAPGLREEPLAYCELGCGQGLSTNVLAAANPHVQFYATDFNPTHVVRARALAEAGGLDNVQFFDDSFAEFLERNDLPPFDFVALHGIYSWISAENRRAIVEFARRRLKPGGILYASYNTMPGWASVMPLRRLLIEHAATQGAGSKISRIRTSLDFAERLSKLGTRYFASQPQLAERLAQIGTKDLNYIAHEYFNADLHPFYFIDVARDFAEAKLQWVGSASPIETIDELNLSEDQRKILSEIDDIALRETVRDHIVNQNFRKDIFIKGPVRLSRLATRERWLDTRFALSRAGSDIPSEVKGRGYSLKLQEEFREALTTALHYHPRSLREIVAMPGLAKHGIDKIKQALVSLVGQGLCYPSLTEQGLAERRRRTEAFNLAVATNTMHEYTYSSFASPITGNGIRVEQIDQMIWLAHQRRESDIAAFIWKTMTETGHRLAKDGKTLTQEEHMAEIGKHVALFEKAIGPMLQSLGIAIHASGQGTVRDLRLQA</sequence>
<feature type="domain" description="Methyltransferase type 12" evidence="1">
    <location>
        <begin position="50"/>
        <end position="149"/>
    </location>
</feature>
<dbReference type="Pfam" id="PF08242">
    <property type="entry name" value="Methyltransf_12"/>
    <property type="match status" value="1"/>
</dbReference>
<dbReference type="CDD" id="cd02440">
    <property type="entry name" value="AdoMet_MTases"/>
    <property type="match status" value="1"/>
</dbReference>
<dbReference type="Gene3D" id="3.40.50.150">
    <property type="entry name" value="Vaccinia Virus protein VP39"/>
    <property type="match status" value="1"/>
</dbReference>
<name>A0ABS7VT69_9HYPH</name>
<keyword evidence="3" id="KW-0489">Methyltransferase</keyword>
<dbReference type="SUPFAM" id="SSF53335">
    <property type="entry name" value="S-adenosyl-L-methionine-dependent methyltransferases"/>
    <property type="match status" value="1"/>
</dbReference>
<accession>A0ABS7VT69</accession>
<comment type="caution">
    <text evidence="3">The sequence shown here is derived from an EMBL/GenBank/DDBJ whole genome shotgun (WGS) entry which is preliminary data.</text>
</comment>
<dbReference type="Pfam" id="PF10119">
    <property type="entry name" value="MethyTransf_Reg"/>
    <property type="match status" value="1"/>
</dbReference>
<gene>
    <name evidence="3" type="ORF">K9B37_18060</name>
</gene>
<proteinExistence type="predicted"/>
<dbReference type="GO" id="GO:0008168">
    <property type="term" value="F:methyltransferase activity"/>
    <property type="evidence" value="ECO:0007669"/>
    <property type="project" value="UniProtKB-KW"/>
</dbReference>
<feature type="domain" description="Methyltransferase regulatory" evidence="2">
    <location>
        <begin position="222"/>
        <end position="303"/>
    </location>
</feature>
<dbReference type="GO" id="GO:0032259">
    <property type="term" value="P:methylation"/>
    <property type="evidence" value="ECO:0007669"/>
    <property type="project" value="UniProtKB-KW"/>
</dbReference>
<keyword evidence="4" id="KW-1185">Reference proteome</keyword>
<dbReference type="RefSeq" id="WP_224314923.1">
    <property type="nucleotide sequence ID" value="NZ_JAIRBM010000015.1"/>
</dbReference>
<dbReference type="InterPro" id="IPR029063">
    <property type="entry name" value="SAM-dependent_MTases_sf"/>
</dbReference>
<dbReference type="InterPro" id="IPR013217">
    <property type="entry name" value="Methyltransf_12"/>
</dbReference>
<keyword evidence="3" id="KW-0808">Transferase</keyword>